<dbReference type="InterPro" id="IPR001931">
    <property type="entry name" value="Ribosomal_eS21"/>
</dbReference>
<dbReference type="OrthoDB" id="278325at2759"/>
<proteinExistence type="inferred from homology"/>
<evidence type="ECO:0000256" key="1">
    <source>
        <dbReference type="ARBA" id="ARBA00010228"/>
    </source>
</evidence>
<evidence type="ECO:0000313" key="6">
    <source>
        <dbReference type="EMBL" id="CAD2222789.1"/>
    </source>
</evidence>
<dbReference type="AlphaFoldDB" id="A0A7G2CSQ4"/>
<dbReference type="PANTHER" id="PTHR10442">
    <property type="entry name" value="40S RIBOSOMAL PROTEIN S21"/>
    <property type="match status" value="1"/>
</dbReference>
<dbReference type="GO" id="GO:0006412">
    <property type="term" value="P:translation"/>
    <property type="evidence" value="ECO:0007669"/>
    <property type="project" value="InterPro"/>
</dbReference>
<evidence type="ECO:0000256" key="2">
    <source>
        <dbReference type="ARBA" id="ARBA00022980"/>
    </source>
</evidence>
<dbReference type="Proteomes" id="UP000515908">
    <property type="component" value="Chromosome 28"/>
</dbReference>
<dbReference type="EMBL" id="LR877172">
    <property type="protein sequence ID" value="CAD2222790.1"/>
    <property type="molecule type" value="Genomic_DNA"/>
</dbReference>
<feature type="compositionally biased region" description="Low complexity" evidence="4">
    <location>
        <begin position="113"/>
        <end position="135"/>
    </location>
</feature>
<dbReference type="GO" id="GO:1990904">
    <property type="term" value="C:ribonucleoprotein complex"/>
    <property type="evidence" value="ECO:0007669"/>
    <property type="project" value="UniProtKB-KW"/>
</dbReference>
<feature type="compositionally biased region" description="Basic residues" evidence="4">
    <location>
        <begin position="87"/>
        <end position="100"/>
    </location>
</feature>
<dbReference type="VEuPathDB" id="TriTrypDB:ADEAN_001033900"/>
<gene>
    <name evidence="5" type="ORF">ADEAN_001033800</name>
    <name evidence="6" type="ORF">ADEAN_001033900</name>
    <name evidence="7" type="ORF">ADEAN_001034000</name>
</gene>
<evidence type="ECO:0000256" key="4">
    <source>
        <dbReference type="SAM" id="MobiDB-lite"/>
    </source>
</evidence>
<dbReference type="InterPro" id="IPR038579">
    <property type="entry name" value="Ribosomal_eS21_sf"/>
</dbReference>
<feature type="region of interest" description="Disordered" evidence="4">
    <location>
        <begin position="87"/>
        <end position="144"/>
    </location>
</feature>
<dbReference type="GO" id="GO:0005840">
    <property type="term" value="C:ribosome"/>
    <property type="evidence" value="ECO:0007669"/>
    <property type="project" value="UniProtKB-KW"/>
</dbReference>
<keyword evidence="8" id="KW-1185">Reference proteome</keyword>
<dbReference type="EMBL" id="LR877172">
    <property type="protein sequence ID" value="CAD2222788.1"/>
    <property type="molecule type" value="Genomic_DNA"/>
</dbReference>
<reference evidence="7 8" key="1">
    <citation type="submission" date="2020-08" db="EMBL/GenBank/DDBJ databases">
        <authorList>
            <person name="Newling K."/>
            <person name="Davey J."/>
            <person name="Forrester S."/>
        </authorList>
    </citation>
    <scope>NUCLEOTIDE SEQUENCE [LARGE SCALE GENOMIC DNA]</scope>
    <source>
        <strain evidence="7">Crithidia deanei Carvalho</strain>
        <strain evidence="8">Crithidia deanei Carvalho (ATCC PRA-265)</strain>
    </source>
</reference>
<evidence type="ECO:0000256" key="3">
    <source>
        <dbReference type="ARBA" id="ARBA00023274"/>
    </source>
</evidence>
<dbReference type="EMBL" id="LR877172">
    <property type="protein sequence ID" value="CAD2222789.1"/>
    <property type="molecule type" value="Genomic_DNA"/>
</dbReference>
<sequence>MATIGTFNEEGVNVDLMIPRKCNATNTLINSFDHSAVQIAIANVSADGTIDGTTTTFCITGYLRSQGESDHAINHLAIERGIIHIKAAKPKKAKTTKGKNAKGGDKNKKNNKNQKGAKPAAAAKPAGAKPAQKGAKPARKTNKA</sequence>
<dbReference type="Pfam" id="PF01249">
    <property type="entry name" value="Ribosomal_S21e"/>
    <property type="match status" value="1"/>
</dbReference>
<evidence type="ECO:0000313" key="7">
    <source>
        <dbReference type="EMBL" id="CAD2222790.1"/>
    </source>
</evidence>
<dbReference type="GO" id="GO:0003735">
    <property type="term" value="F:structural constituent of ribosome"/>
    <property type="evidence" value="ECO:0007669"/>
    <property type="project" value="InterPro"/>
</dbReference>
<keyword evidence="2 7" id="KW-0689">Ribosomal protein</keyword>
<evidence type="ECO:0000313" key="8">
    <source>
        <dbReference type="Proteomes" id="UP000515908"/>
    </source>
</evidence>
<evidence type="ECO:0000313" key="5">
    <source>
        <dbReference type="EMBL" id="CAD2222788.1"/>
    </source>
</evidence>
<accession>A0A7G2CSQ4</accession>
<dbReference type="VEuPathDB" id="TriTrypDB:ADEAN_001033800"/>
<comment type="similarity">
    <text evidence="1">Belongs to the eukaryotic ribosomal protein eS21 family.</text>
</comment>
<dbReference type="VEuPathDB" id="TriTrypDB:ADEAN_001034000"/>
<name>A0A7G2CSQ4_9TRYP</name>
<dbReference type="Gene3D" id="3.30.1230.20">
    <property type="match status" value="1"/>
</dbReference>
<dbReference type="FunFam" id="3.30.1230.20:FF:000003">
    <property type="entry name" value="40S ribosomal protein S21"/>
    <property type="match status" value="1"/>
</dbReference>
<organism evidence="7 8">
    <name type="scientific">Angomonas deanei</name>
    <dbReference type="NCBI Taxonomy" id="59799"/>
    <lineage>
        <taxon>Eukaryota</taxon>
        <taxon>Discoba</taxon>
        <taxon>Euglenozoa</taxon>
        <taxon>Kinetoplastea</taxon>
        <taxon>Metakinetoplastina</taxon>
        <taxon>Trypanosomatida</taxon>
        <taxon>Trypanosomatidae</taxon>
        <taxon>Strigomonadinae</taxon>
        <taxon>Angomonas</taxon>
    </lineage>
</organism>
<protein>
    <submittedName>
        <fullName evidence="7">Ribosomal protein S21e, putative</fullName>
    </submittedName>
</protein>
<keyword evidence="3" id="KW-0687">Ribonucleoprotein</keyword>